<dbReference type="EMBL" id="AJJU01000023">
    <property type="protein sequence ID" value="EID73025.1"/>
    <property type="molecule type" value="Genomic_DNA"/>
</dbReference>
<dbReference type="PATRIC" id="fig|946077.3.peg.2175"/>
<dbReference type="InterPro" id="IPR007484">
    <property type="entry name" value="Peptidase_M28"/>
</dbReference>
<dbReference type="RefSeq" id="WP_008240437.1">
    <property type="nucleotide sequence ID" value="NZ_AJJU01000023.1"/>
</dbReference>
<organism evidence="2 3">
    <name type="scientific">Imtechella halotolerans K1</name>
    <dbReference type="NCBI Taxonomy" id="946077"/>
    <lineage>
        <taxon>Bacteria</taxon>
        <taxon>Pseudomonadati</taxon>
        <taxon>Bacteroidota</taxon>
        <taxon>Flavobacteriia</taxon>
        <taxon>Flavobacteriales</taxon>
        <taxon>Flavobacteriaceae</taxon>
        <taxon>Imtechella</taxon>
    </lineage>
</organism>
<protein>
    <submittedName>
        <fullName evidence="2">Peptidase m28</fullName>
    </submittedName>
</protein>
<comment type="caution">
    <text evidence="2">The sequence shown here is derived from an EMBL/GenBank/DDBJ whole genome shotgun (WGS) entry which is preliminary data.</text>
</comment>
<name>I0W9F9_9FLAO</name>
<reference evidence="2 3" key="1">
    <citation type="journal article" date="2012" name="J. Bacteriol.">
        <title>Genome Sequence of the Halotolerant Bacterium Imtechella halotolerans K1T.</title>
        <authorList>
            <person name="Kumar S."/>
            <person name="Vikram S."/>
            <person name="Subramanian S."/>
            <person name="Raghava G.P."/>
            <person name="Pinnaka A.K."/>
        </authorList>
    </citation>
    <scope>NUCLEOTIDE SEQUENCE [LARGE SCALE GENOMIC DNA]</scope>
    <source>
        <strain evidence="2 3">K1</strain>
    </source>
</reference>
<evidence type="ECO:0000259" key="1">
    <source>
        <dbReference type="Pfam" id="PF04389"/>
    </source>
</evidence>
<dbReference type="Gene3D" id="3.40.630.10">
    <property type="entry name" value="Zn peptidases"/>
    <property type="match status" value="1"/>
</dbReference>
<proteinExistence type="predicted"/>
<dbReference type="PANTHER" id="PTHR12147">
    <property type="entry name" value="METALLOPEPTIDASE M28 FAMILY MEMBER"/>
    <property type="match status" value="1"/>
</dbReference>
<feature type="domain" description="Peptidase M28" evidence="1">
    <location>
        <begin position="105"/>
        <end position="302"/>
    </location>
</feature>
<keyword evidence="3" id="KW-1185">Reference proteome</keyword>
<accession>I0W9F9</accession>
<dbReference type="STRING" id="946077.W5A_10779"/>
<dbReference type="PANTHER" id="PTHR12147:SF26">
    <property type="entry name" value="PEPTIDASE M28 DOMAIN-CONTAINING PROTEIN"/>
    <property type="match status" value="1"/>
</dbReference>
<dbReference type="Pfam" id="PF04389">
    <property type="entry name" value="Peptidase_M28"/>
    <property type="match status" value="1"/>
</dbReference>
<dbReference type="eggNOG" id="COG2234">
    <property type="taxonomic scope" value="Bacteria"/>
</dbReference>
<dbReference type="AlphaFoldDB" id="I0W9F9"/>
<evidence type="ECO:0000313" key="2">
    <source>
        <dbReference type="EMBL" id="EID73025.1"/>
    </source>
</evidence>
<dbReference type="Proteomes" id="UP000005938">
    <property type="component" value="Unassembled WGS sequence"/>
</dbReference>
<dbReference type="OrthoDB" id="9778250at2"/>
<gene>
    <name evidence="2" type="ORF">W5A_10779</name>
</gene>
<dbReference type="GO" id="GO:0006508">
    <property type="term" value="P:proteolysis"/>
    <property type="evidence" value="ECO:0007669"/>
    <property type="project" value="InterPro"/>
</dbReference>
<dbReference type="InterPro" id="IPR045175">
    <property type="entry name" value="M28_fam"/>
</dbReference>
<evidence type="ECO:0000313" key="3">
    <source>
        <dbReference type="Proteomes" id="UP000005938"/>
    </source>
</evidence>
<dbReference type="SUPFAM" id="SSF53187">
    <property type="entry name" value="Zn-dependent exopeptidases"/>
    <property type="match status" value="1"/>
</dbReference>
<dbReference type="GO" id="GO:0008235">
    <property type="term" value="F:metalloexopeptidase activity"/>
    <property type="evidence" value="ECO:0007669"/>
    <property type="project" value="InterPro"/>
</dbReference>
<sequence>MKRLFLFGLFIIPTLHSIQAQQLPITLNNTHYEAYITTIDSTEKSQLLNHAHYLSSDALQGRKSGTEENKVARNYILSELKKTSLPTEKQAFSFTRYGKTIEAENIIATLKGTTYPDSYIAITAHYDHEGVDPNSDGDNIYNGADDNASGTAALLMLAKYFSLHPTDHSLLFIALDAEEMGLQGAKYFVENSGDKKIVLNVNMDMIGRSEDSTINICGTFYTPSLNQFFTAAQKLNLPLNITLGHDGLDNKQSWVYSSDHYHFFRYNIPFLYFGVEDHDDYHTPKDEYNRLTHDFYGNAFQFIKESIKQLDKKMSY</sequence>